<dbReference type="RefSeq" id="WP_198595850.1">
    <property type="nucleotide sequence ID" value="NZ_CAWNVI010000115.1"/>
</dbReference>
<dbReference type="AlphaFoldDB" id="A0A2N7K4U8"/>
<comment type="caution">
    <text evidence="1">The sequence shown here is derived from an EMBL/GenBank/DDBJ whole genome shotgun (WGS) entry which is preliminary data.</text>
</comment>
<accession>A0A2N7K4U8</accession>
<reference evidence="2" key="1">
    <citation type="submission" date="2016-07" db="EMBL/GenBank/DDBJ databases">
        <title>Nontailed viruses are major unrecognized killers of bacteria in the ocean.</title>
        <authorList>
            <person name="Kauffman K."/>
            <person name="Hussain F."/>
            <person name="Yang J."/>
            <person name="Arevalo P."/>
            <person name="Brown J."/>
            <person name="Cutler M."/>
            <person name="Kelly L."/>
            <person name="Polz M.F."/>
        </authorList>
    </citation>
    <scope>NUCLEOTIDE SEQUENCE [LARGE SCALE GENOMIC DNA]</scope>
    <source>
        <strain evidence="2">10N.261.46.F8</strain>
    </source>
</reference>
<proteinExistence type="predicted"/>
<dbReference type="EMBL" id="MCZK01000115">
    <property type="protein sequence ID" value="PMM69308.1"/>
    <property type="molecule type" value="Genomic_DNA"/>
</dbReference>
<evidence type="ECO:0000313" key="1">
    <source>
        <dbReference type="EMBL" id="PMM69308.1"/>
    </source>
</evidence>
<sequence>MKRAALLERLTPFKSQRDIELAIETLNESDSDDLTNDEIGSVWEWVSKSLDHEFSDDENHPTWQLELELSQAYKREQFVKSDVSQLKDASIGESVASNAAFKFDLKQDNEA</sequence>
<protein>
    <submittedName>
        <fullName evidence="1">Uncharacterized protein</fullName>
    </submittedName>
</protein>
<gene>
    <name evidence="1" type="ORF">BCT49_07270</name>
</gene>
<dbReference type="Proteomes" id="UP000235406">
    <property type="component" value="Unassembled WGS sequence"/>
</dbReference>
<evidence type="ECO:0000313" key="2">
    <source>
        <dbReference type="Proteomes" id="UP000235406"/>
    </source>
</evidence>
<organism evidence="1 2">
    <name type="scientific">Vibrio lentus</name>
    <dbReference type="NCBI Taxonomy" id="136468"/>
    <lineage>
        <taxon>Bacteria</taxon>
        <taxon>Pseudomonadati</taxon>
        <taxon>Pseudomonadota</taxon>
        <taxon>Gammaproteobacteria</taxon>
        <taxon>Vibrionales</taxon>
        <taxon>Vibrionaceae</taxon>
        <taxon>Vibrio</taxon>
    </lineage>
</organism>
<name>A0A2N7K4U8_9VIBR</name>